<dbReference type="Pfam" id="PF17652">
    <property type="entry name" value="Glyco_hydro81C"/>
    <property type="match status" value="1"/>
</dbReference>
<evidence type="ECO:0000256" key="2">
    <source>
        <dbReference type="ARBA" id="ARBA00010730"/>
    </source>
</evidence>
<comment type="catalytic activity">
    <reaction evidence="1">
        <text>Hydrolysis of (1-&gt;3)-beta-D-glucosidic linkages in (1-&gt;3)-beta-D-glucans.</text>
        <dbReference type="EC" id="3.2.1.39"/>
    </reaction>
</comment>
<organism evidence="11 12">
    <name type="scientific">Lagenidium giganteum</name>
    <dbReference type="NCBI Taxonomy" id="4803"/>
    <lineage>
        <taxon>Eukaryota</taxon>
        <taxon>Sar</taxon>
        <taxon>Stramenopiles</taxon>
        <taxon>Oomycota</taxon>
        <taxon>Peronosporomycetes</taxon>
        <taxon>Pythiales</taxon>
        <taxon>Pythiaceae</taxon>
    </lineage>
</organism>
<keyword evidence="12" id="KW-1185">Reference proteome</keyword>
<evidence type="ECO:0000313" key="11">
    <source>
        <dbReference type="EMBL" id="DBA00714.1"/>
    </source>
</evidence>
<dbReference type="InterPro" id="IPR040720">
    <property type="entry name" value="GH81_C"/>
</dbReference>
<dbReference type="GO" id="GO:0042973">
    <property type="term" value="F:glucan endo-1,3-beta-D-glucosidase activity"/>
    <property type="evidence" value="ECO:0007669"/>
    <property type="project" value="UniProtKB-EC"/>
</dbReference>
<evidence type="ECO:0000313" key="12">
    <source>
        <dbReference type="Proteomes" id="UP001146120"/>
    </source>
</evidence>
<dbReference type="Gene3D" id="1.10.287.1170">
    <property type="entry name" value="glycoside hydrolase family 81 endo-[beta] glucanase"/>
    <property type="match status" value="1"/>
</dbReference>
<dbReference type="Proteomes" id="UP001146120">
    <property type="component" value="Unassembled WGS sequence"/>
</dbReference>
<dbReference type="GO" id="GO:0000272">
    <property type="term" value="P:polysaccharide catabolic process"/>
    <property type="evidence" value="ECO:0007669"/>
    <property type="project" value="UniProtKB-KW"/>
</dbReference>
<dbReference type="PANTHER" id="PTHR31983:SF0">
    <property type="entry name" value="GLUCAN ENDO-1,3-BETA-D-GLUCOSIDASE 2"/>
    <property type="match status" value="1"/>
</dbReference>
<name>A0AAV2Z3R5_9STRA</name>
<keyword evidence="7" id="KW-0961">Cell wall biogenesis/degradation</keyword>
<dbReference type="GO" id="GO:0052861">
    <property type="term" value="F:endo-1,3(4)-beta-glucanase activity"/>
    <property type="evidence" value="ECO:0007669"/>
    <property type="project" value="InterPro"/>
</dbReference>
<dbReference type="InterPro" id="IPR040451">
    <property type="entry name" value="GH81_N"/>
</dbReference>
<dbReference type="PANTHER" id="PTHR31983">
    <property type="entry name" value="ENDO-1,3(4)-BETA-GLUCANASE 1"/>
    <property type="match status" value="1"/>
</dbReference>
<gene>
    <name evidence="11" type="ORF">N0F65_001185</name>
</gene>
<dbReference type="PROSITE" id="PS52008">
    <property type="entry name" value="GH81"/>
    <property type="match status" value="1"/>
</dbReference>
<protein>
    <recommendedName>
        <fullName evidence="3">glucan endo-1,3-beta-D-glucosidase</fullName>
        <ecNumber evidence="3">3.2.1.39</ecNumber>
    </recommendedName>
</protein>
<evidence type="ECO:0000256" key="4">
    <source>
        <dbReference type="ARBA" id="ARBA00022801"/>
    </source>
</evidence>
<reference evidence="11" key="2">
    <citation type="journal article" date="2023" name="Microbiol Resour">
        <title>Decontamination and Annotation of the Draft Genome Sequence of the Oomycete Lagenidium giganteum ARSEF 373.</title>
        <authorList>
            <person name="Morgan W.R."/>
            <person name="Tartar A."/>
        </authorList>
    </citation>
    <scope>NUCLEOTIDE SEQUENCE</scope>
    <source>
        <strain evidence="11">ARSEF 373</strain>
    </source>
</reference>
<dbReference type="Pfam" id="PF03639">
    <property type="entry name" value="Glyco_hydro_81"/>
    <property type="match status" value="1"/>
</dbReference>
<keyword evidence="6" id="KW-0326">Glycosidase</keyword>
<dbReference type="Gene3D" id="2.70.98.30">
    <property type="entry name" value="Golgi alpha-mannosidase II, domain 4"/>
    <property type="match status" value="1"/>
</dbReference>
<proteinExistence type="inferred from homology"/>
<keyword evidence="5" id="KW-0119">Carbohydrate metabolism</keyword>
<evidence type="ECO:0000256" key="8">
    <source>
        <dbReference type="ARBA" id="ARBA00023326"/>
    </source>
</evidence>
<evidence type="ECO:0000256" key="7">
    <source>
        <dbReference type="ARBA" id="ARBA00023316"/>
    </source>
</evidence>
<dbReference type="EC" id="3.2.1.39" evidence="3"/>
<evidence type="ECO:0000256" key="5">
    <source>
        <dbReference type="ARBA" id="ARBA00023277"/>
    </source>
</evidence>
<comment type="caution">
    <text evidence="11">The sequence shown here is derived from an EMBL/GenBank/DDBJ whole genome shotgun (WGS) entry which is preliminary data.</text>
</comment>
<dbReference type="EMBL" id="DAKRPA010000059">
    <property type="protein sequence ID" value="DBA00714.1"/>
    <property type="molecule type" value="Genomic_DNA"/>
</dbReference>
<evidence type="ECO:0000256" key="6">
    <source>
        <dbReference type="ARBA" id="ARBA00023295"/>
    </source>
</evidence>
<dbReference type="Gene3D" id="1.20.5.420">
    <property type="entry name" value="Immunoglobulin FC, subunit C"/>
    <property type="match status" value="1"/>
</dbReference>
<keyword evidence="8" id="KW-0624">Polysaccharide degradation</keyword>
<dbReference type="GO" id="GO:0071555">
    <property type="term" value="P:cell wall organization"/>
    <property type="evidence" value="ECO:0007669"/>
    <property type="project" value="UniProtKB-KW"/>
</dbReference>
<evidence type="ECO:0000256" key="1">
    <source>
        <dbReference type="ARBA" id="ARBA00000382"/>
    </source>
</evidence>
<dbReference type="InterPro" id="IPR005200">
    <property type="entry name" value="Endo-beta-glucanase"/>
</dbReference>
<accession>A0AAV2Z3R5</accession>
<dbReference type="AlphaFoldDB" id="A0AAV2Z3R5"/>
<evidence type="ECO:0000256" key="3">
    <source>
        <dbReference type="ARBA" id="ARBA00012780"/>
    </source>
</evidence>
<reference evidence="11" key="1">
    <citation type="submission" date="2022-11" db="EMBL/GenBank/DDBJ databases">
        <authorList>
            <person name="Morgan W.R."/>
            <person name="Tartar A."/>
        </authorList>
    </citation>
    <scope>NUCLEOTIDE SEQUENCE</scope>
    <source>
        <strain evidence="11">ARSEF 373</strain>
    </source>
</reference>
<evidence type="ECO:0000259" key="9">
    <source>
        <dbReference type="Pfam" id="PF03639"/>
    </source>
</evidence>
<feature type="domain" description="Glycosyl hydrolase family 81 C-terminal" evidence="10">
    <location>
        <begin position="383"/>
        <end position="739"/>
    </location>
</feature>
<evidence type="ECO:0000259" key="10">
    <source>
        <dbReference type="Pfam" id="PF17652"/>
    </source>
</evidence>
<keyword evidence="4" id="KW-0378">Hydrolase</keyword>
<feature type="domain" description="Glycosyl hydrolase family 81 N-terminal" evidence="9">
    <location>
        <begin position="27"/>
        <end position="342"/>
    </location>
</feature>
<comment type="similarity">
    <text evidence="2">Belongs to the glycosyl hydrolase 81 family.</text>
</comment>
<sequence length="748" mass="83408">MHAPPPPPPRELFPWTADLQQLIRPHHIDTKDDAPIPTNKWWGNLIAFDAGARGQSDAIFAQPYTYTVALRGANAAGAGLSVSYLHQYRVDGPQNDNGAVKYYFYPPAIRNLVLGCTEFDQPGAQLSLRLPAWDDVGVHVEIASTGGHGAMQTYLALGNAFPSVRYMALTPTLRSEHAITHVNGQPARHGVDFHDKDNAFQLALNNGQEWIVFVFPFAKDTPRPVFRIGAHGGLEAAAPFSGVVQVAFVPSDASHDAVVALYRQTAGRYLTGATTAWENDQRTFWFQWEAPSAVAEAKVAPQLLHFAFEHQRELLDPTHAIEKPELVLWSHTRGKMFAHVTQGQSGTCTWKLQIPEVESKLIDRCAVLSPPNAHVLSQDDLARTNLCEVLRQEIEGDWNCALPAEGSYYFKRKALQKYGTMCVVARDLAQSLRPDLQPLAELALNKFKDVMLKFVANKSKFGLVYDTVYKGIISSEALAKHDMNVDFGNAVYNDHHYHYGYVITAAAMLFTLDPAWMQSEAAVPVHRFVDVLLQDTLNYAAGSKNQHFPRFRNFDWFLGHSLSHGLTPMADGKDEESTSEEVNLLYGAYLYGKATNNTTLEGLAKLLLKLNARAIKTYFLISSTNVTHPECFRKNKVTGVFFDNKCDYATWFSPNKECIHGIQMLPVSPILDAVRTVDFIREEWHEILAKLDIIKNWQTHATSWTSLLYANASVLDSKLACQVLATCPMDDGLSRAWALYTACSRNAV</sequence>